<evidence type="ECO:0000256" key="5">
    <source>
        <dbReference type="ARBA" id="ARBA00022692"/>
    </source>
</evidence>
<evidence type="ECO:0000256" key="2">
    <source>
        <dbReference type="ARBA" id="ARBA00008143"/>
    </source>
</evidence>
<accession>A0A2A4MFG4</accession>
<sequence length="612" mass="66845">MRLTGSKAFALATSINLLLMSAGFAQDTQSENADSTIIYDGAFFEQYAPITVSDMLDRIPGIGLVLDTDTFGQSNSTRGLGASSQILIDGKRLAGKANEAKAQLDRISASEVQRIEIIRGTSSELDVQNSGQLVNIVLTQAQSRSNISAEVALNYYEDGTTEPDVSLALSGQRGKLDYVLSGSVASDYNHIDSVELSLHGDLSPNEIVRFDRYTEKTTYNLSSNLAYNFSDSNRLAINLLYRENDPPQKLLRSIADLNAAEPVISYEREAIAATASNWEIGSDFQHSFANGSKFKILMIVNERESRTTRERYLADSLAEVGSATENKNLFLDNSSRYREQIVRSSYTWSLAANQGIELGLERAKTTQDSALALGLAPAVDSSAYGGLTPVAIANANSTVEELRYEAFAVHNMTINSRLSLESSLVGEFSEISQSGDITNTRDFDFIKPKVDLRFDINQSLQLGLSVERQVSQLSFADFSAATNNRDEDQDTIAGNPELEPEQSWRYNLNLDYRLPNDGGVLNSRLFYIDVEDSIGKIDISPSQDVLRTTNGNVGSGEVLGLSLDASIRFGFIGLPEAVMSAGLLVQDSSIDDPLIGFERKVVPYDRGSFSLG</sequence>
<reference evidence="17" key="1">
    <citation type="submission" date="2017-08" db="EMBL/GenBank/DDBJ databases">
        <title>A dynamic microbial community with high functional redundancy inhabits the cold, oxic subseafloor aquifer.</title>
        <authorList>
            <person name="Tully B.J."/>
            <person name="Wheat C.G."/>
            <person name="Glazer B.T."/>
            <person name="Huber J.A."/>
        </authorList>
    </citation>
    <scope>NUCLEOTIDE SEQUENCE [LARGE SCALE GENOMIC DNA]</scope>
</reference>
<dbReference type="SUPFAM" id="SSF56935">
    <property type="entry name" value="Porins"/>
    <property type="match status" value="1"/>
</dbReference>
<keyword evidence="9" id="KW-0675">Receptor</keyword>
<dbReference type="AlphaFoldDB" id="A0A2A4MFG4"/>
<organism evidence="16 17">
    <name type="scientific">SAR86 cluster bacterium</name>
    <dbReference type="NCBI Taxonomy" id="2030880"/>
    <lineage>
        <taxon>Bacteria</taxon>
        <taxon>Pseudomonadati</taxon>
        <taxon>Pseudomonadota</taxon>
        <taxon>Gammaproteobacteria</taxon>
        <taxon>SAR86 cluster</taxon>
    </lineage>
</organism>
<feature type="domain" description="TonB-dependent receptor plug" evidence="15">
    <location>
        <begin position="31"/>
        <end position="123"/>
    </location>
</feature>
<keyword evidence="8 11" id="KW-0472">Membrane</keyword>
<dbReference type="Pfam" id="PF07715">
    <property type="entry name" value="Plug"/>
    <property type="match status" value="1"/>
</dbReference>
<gene>
    <name evidence="16" type="ORF">COC19_07975</name>
</gene>
<evidence type="ECO:0000259" key="14">
    <source>
        <dbReference type="Pfam" id="PF00593"/>
    </source>
</evidence>
<evidence type="ECO:0000256" key="13">
    <source>
        <dbReference type="SAM" id="SignalP"/>
    </source>
</evidence>
<dbReference type="PANTHER" id="PTHR30069">
    <property type="entry name" value="TONB-DEPENDENT OUTER MEMBRANE RECEPTOR"/>
    <property type="match status" value="1"/>
</dbReference>
<proteinExistence type="inferred from homology"/>
<dbReference type="Gene3D" id="2.40.170.20">
    <property type="entry name" value="TonB-dependent receptor, beta-barrel domain"/>
    <property type="match status" value="1"/>
</dbReference>
<comment type="caution">
    <text evidence="16">The sequence shown here is derived from an EMBL/GenBank/DDBJ whole genome shotgun (WGS) entry which is preliminary data.</text>
</comment>
<evidence type="ECO:0000256" key="9">
    <source>
        <dbReference type="ARBA" id="ARBA00023170"/>
    </source>
</evidence>
<evidence type="ECO:0000256" key="8">
    <source>
        <dbReference type="ARBA" id="ARBA00023136"/>
    </source>
</evidence>
<dbReference type="GO" id="GO:0015344">
    <property type="term" value="F:siderophore uptake transmembrane transporter activity"/>
    <property type="evidence" value="ECO:0007669"/>
    <property type="project" value="TreeGrafter"/>
</dbReference>
<evidence type="ECO:0000259" key="15">
    <source>
        <dbReference type="Pfam" id="PF07715"/>
    </source>
</evidence>
<feature type="signal peptide" evidence="13">
    <location>
        <begin position="1"/>
        <end position="25"/>
    </location>
</feature>
<dbReference type="InterPro" id="IPR039426">
    <property type="entry name" value="TonB-dep_rcpt-like"/>
</dbReference>
<keyword evidence="6 13" id="KW-0732">Signal</keyword>
<dbReference type="Pfam" id="PF00593">
    <property type="entry name" value="TonB_dep_Rec_b-barrel"/>
    <property type="match status" value="1"/>
</dbReference>
<dbReference type="PANTHER" id="PTHR30069:SF29">
    <property type="entry name" value="HEMOGLOBIN AND HEMOGLOBIN-HAPTOGLOBIN-BINDING PROTEIN 1-RELATED"/>
    <property type="match status" value="1"/>
</dbReference>
<evidence type="ECO:0000256" key="1">
    <source>
        <dbReference type="ARBA" id="ARBA00004571"/>
    </source>
</evidence>
<evidence type="ECO:0000256" key="10">
    <source>
        <dbReference type="ARBA" id="ARBA00023237"/>
    </source>
</evidence>
<comment type="similarity">
    <text evidence="2">Belongs to the TonB-dependent receptor family. Hemoglobin/haptoglobin binding protein subfamily.</text>
</comment>
<feature type="non-terminal residue" evidence="16">
    <location>
        <position position="612"/>
    </location>
</feature>
<protein>
    <recommendedName>
        <fullName evidence="18">TonB-dependent receptor plug domain-containing protein</fullName>
    </recommendedName>
</protein>
<name>A0A2A4MFG4_9GAMM</name>
<evidence type="ECO:0000256" key="12">
    <source>
        <dbReference type="RuleBase" id="RU003357"/>
    </source>
</evidence>
<dbReference type="GO" id="GO:0044718">
    <property type="term" value="P:siderophore transmembrane transport"/>
    <property type="evidence" value="ECO:0007669"/>
    <property type="project" value="TreeGrafter"/>
</dbReference>
<evidence type="ECO:0000256" key="6">
    <source>
        <dbReference type="ARBA" id="ARBA00022729"/>
    </source>
</evidence>
<evidence type="ECO:0000256" key="3">
    <source>
        <dbReference type="ARBA" id="ARBA00022448"/>
    </source>
</evidence>
<dbReference type="Gene3D" id="2.170.130.10">
    <property type="entry name" value="TonB-dependent receptor, plug domain"/>
    <property type="match status" value="1"/>
</dbReference>
<keyword evidence="5 11" id="KW-0812">Transmembrane</keyword>
<dbReference type="InterPro" id="IPR000531">
    <property type="entry name" value="Beta-barrel_TonB"/>
</dbReference>
<comment type="subcellular location">
    <subcellularLocation>
        <location evidence="1 11">Cell outer membrane</location>
        <topology evidence="1 11">Multi-pass membrane protein</topology>
    </subcellularLocation>
</comment>
<evidence type="ECO:0008006" key="18">
    <source>
        <dbReference type="Google" id="ProtNLM"/>
    </source>
</evidence>
<keyword evidence="7 12" id="KW-0798">TonB box</keyword>
<evidence type="ECO:0000256" key="7">
    <source>
        <dbReference type="ARBA" id="ARBA00023077"/>
    </source>
</evidence>
<keyword evidence="4 11" id="KW-1134">Transmembrane beta strand</keyword>
<dbReference type="InterPro" id="IPR036942">
    <property type="entry name" value="Beta-barrel_TonB_sf"/>
</dbReference>
<evidence type="ECO:0000313" key="17">
    <source>
        <dbReference type="Proteomes" id="UP000218172"/>
    </source>
</evidence>
<feature type="domain" description="TonB-dependent receptor-like beta-barrel" evidence="14">
    <location>
        <begin position="229"/>
        <end position="571"/>
    </location>
</feature>
<dbReference type="EMBL" id="NVQR01000144">
    <property type="protein sequence ID" value="PCH58969.1"/>
    <property type="molecule type" value="Genomic_DNA"/>
</dbReference>
<dbReference type="GO" id="GO:0009279">
    <property type="term" value="C:cell outer membrane"/>
    <property type="evidence" value="ECO:0007669"/>
    <property type="project" value="UniProtKB-SubCell"/>
</dbReference>
<dbReference type="Proteomes" id="UP000218172">
    <property type="component" value="Unassembled WGS sequence"/>
</dbReference>
<feature type="chain" id="PRO_5013195609" description="TonB-dependent receptor plug domain-containing protein" evidence="13">
    <location>
        <begin position="26"/>
        <end position="612"/>
    </location>
</feature>
<evidence type="ECO:0000256" key="11">
    <source>
        <dbReference type="PROSITE-ProRule" id="PRU01360"/>
    </source>
</evidence>
<dbReference type="InterPro" id="IPR012910">
    <property type="entry name" value="Plug_dom"/>
</dbReference>
<evidence type="ECO:0000256" key="4">
    <source>
        <dbReference type="ARBA" id="ARBA00022452"/>
    </source>
</evidence>
<evidence type="ECO:0000313" key="16">
    <source>
        <dbReference type="EMBL" id="PCH58969.1"/>
    </source>
</evidence>
<dbReference type="InterPro" id="IPR037066">
    <property type="entry name" value="Plug_dom_sf"/>
</dbReference>
<keyword evidence="10 11" id="KW-0998">Cell outer membrane</keyword>
<keyword evidence="3 11" id="KW-0813">Transport</keyword>
<dbReference type="PROSITE" id="PS52016">
    <property type="entry name" value="TONB_DEPENDENT_REC_3"/>
    <property type="match status" value="1"/>
</dbReference>